<dbReference type="InterPro" id="IPR013520">
    <property type="entry name" value="Ribonucl_H"/>
</dbReference>
<dbReference type="FunFam" id="3.30.420.10:FF:000045">
    <property type="entry name" value="3'-5' exonuclease DinG"/>
    <property type="match status" value="1"/>
</dbReference>
<evidence type="ECO:0000313" key="4">
    <source>
        <dbReference type="EMBL" id="KKB56566.1"/>
    </source>
</evidence>
<keyword evidence="5" id="KW-1185">Reference proteome</keyword>
<evidence type="ECO:0000256" key="1">
    <source>
        <dbReference type="ARBA" id="ARBA00025483"/>
    </source>
</evidence>
<comment type="subunit">
    <text evidence="2">DNA polymerase III contains a core (composed of alpha, epsilon and theta chains) that associates with a tau subunit. This core dimerizes to form the POLIII' complex. PolIII' associates with the gamma complex (composed of gamma, delta, delta', psi and chi chains) and with the beta chain to form the complete DNA polymerase III complex.</text>
</comment>
<accession>A0A0F5JFI5</accession>
<name>A0A0F5JFI5_9BACT</name>
<dbReference type="PATRIC" id="fig|1203610.3.peg.2259"/>
<dbReference type="GO" id="GO:0003676">
    <property type="term" value="F:nucleic acid binding"/>
    <property type="evidence" value="ECO:0007669"/>
    <property type="project" value="InterPro"/>
</dbReference>
<dbReference type="SUPFAM" id="SSF53098">
    <property type="entry name" value="Ribonuclease H-like"/>
    <property type="match status" value="1"/>
</dbReference>
<gene>
    <name evidence="4" type="ORF">HMPREF1536_02202</name>
</gene>
<dbReference type="GO" id="GO:0005829">
    <property type="term" value="C:cytosol"/>
    <property type="evidence" value="ECO:0007669"/>
    <property type="project" value="TreeGrafter"/>
</dbReference>
<dbReference type="PANTHER" id="PTHR30231:SF42">
    <property type="entry name" value="EXONUCLEASE"/>
    <property type="match status" value="1"/>
</dbReference>
<sequence length="182" mass="20865">MERFAAIDFETANGKRCSVCSVGVAIIEDNKIIDQVYSLIRPYPNYYTQWTTAVHGLTPADTNDAPDFEEVWEVISPKIKDLPLVAHNSPFDEGCLKAVHETYELAYPKYQFYCTCRLSRKMYPFLVNHQLHTVAAYCGYDLRNHHHAMADAYACGHIAVAMMREKGVKTLQELLEEVTRKR</sequence>
<dbReference type="RefSeq" id="WP_028728210.1">
    <property type="nucleotide sequence ID" value="NZ_AUAE01000028.1"/>
</dbReference>
<dbReference type="GO" id="GO:0006259">
    <property type="term" value="P:DNA metabolic process"/>
    <property type="evidence" value="ECO:0007669"/>
    <property type="project" value="UniProtKB-ARBA"/>
</dbReference>
<proteinExistence type="predicted"/>
<dbReference type="CDD" id="cd06130">
    <property type="entry name" value="DNA_pol_III_epsilon_like"/>
    <property type="match status" value="1"/>
</dbReference>
<comment type="function">
    <text evidence="1">DNA polymerase III is a complex, multichain enzyme responsible for most of the replicative synthesis in bacteria. The epsilon subunit contain the editing function and is a proofreading 3'-5' exonuclease.</text>
</comment>
<dbReference type="InterPro" id="IPR012337">
    <property type="entry name" value="RNaseH-like_sf"/>
</dbReference>
<dbReference type="Gene3D" id="3.30.420.10">
    <property type="entry name" value="Ribonuclease H-like superfamily/Ribonuclease H"/>
    <property type="match status" value="1"/>
</dbReference>
<dbReference type="STRING" id="1203610.HMPREF1536_02202"/>
<dbReference type="GO" id="GO:0008408">
    <property type="term" value="F:3'-5' exonuclease activity"/>
    <property type="evidence" value="ECO:0007669"/>
    <property type="project" value="TreeGrafter"/>
</dbReference>
<protein>
    <recommendedName>
        <fullName evidence="3">Exonuclease domain-containing protein</fullName>
    </recommendedName>
</protein>
<dbReference type="Pfam" id="PF00929">
    <property type="entry name" value="RNase_T"/>
    <property type="match status" value="1"/>
</dbReference>
<dbReference type="SMART" id="SM00479">
    <property type="entry name" value="EXOIII"/>
    <property type="match status" value="1"/>
</dbReference>
<dbReference type="AlphaFoldDB" id="A0A0F5JFI5"/>
<organism evidence="4 5">
    <name type="scientific">Parabacteroides gordonii MS-1 = DSM 23371</name>
    <dbReference type="NCBI Taxonomy" id="1203610"/>
    <lineage>
        <taxon>Bacteria</taxon>
        <taxon>Pseudomonadati</taxon>
        <taxon>Bacteroidota</taxon>
        <taxon>Bacteroidia</taxon>
        <taxon>Bacteroidales</taxon>
        <taxon>Tannerellaceae</taxon>
        <taxon>Parabacteroides</taxon>
    </lineage>
</organism>
<feature type="domain" description="Exonuclease" evidence="3">
    <location>
        <begin position="3"/>
        <end position="168"/>
    </location>
</feature>
<dbReference type="EMBL" id="AQHW01000014">
    <property type="protein sequence ID" value="KKB56566.1"/>
    <property type="molecule type" value="Genomic_DNA"/>
</dbReference>
<evidence type="ECO:0000256" key="2">
    <source>
        <dbReference type="ARBA" id="ARBA00026073"/>
    </source>
</evidence>
<evidence type="ECO:0000313" key="5">
    <source>
        <dbReference type="Proteomes" id="UP000033035"/>
    </source>
</evidence>
<dbReference type="Proteomes" id="UP000033035">
    <property type="component" value="Unassembled WGS sequence"/>
</dbReference>
<dbReference type="InterPro" id="IPR036397">
    <property type="entry name" value="RNaseH_sf"/>
</dbReference>
<comment type="caution">
    <text evidence="4">The sequence shown here is derived from an EMBL/GenBank/DDBJ whole genome shotgun (WGS) entry which is preliminary data.</text>
</comment>
<reference evidence="4 5" key="1">
    <citation type="submission" date="2013-04" db="EMBL/GenBank/DDBJ databases">
        <title>The Genome Sequence of Parabacteroides gordonii DSM 23371.</title>
        <authorList>
            <consortium name="The Broad Institute Genomics Platform"/>
            <person name="Earl A."/>
            <person name="Ward D."/>
            <person name="Feldgarden M."/>
            <person name="Gevers D."/>
            <person name="Martens E."/>
            <person name="Sakamoto M."/>
            <person name="Benno Y."/>
            <person name="Suzuki N."/>
            <person name="Matsunaga N."/>
            <person name="Koshihara K."/>
            <person name="Seki M."/>
            <person name="Komiya H."/>
            <person name="Walker B."/>
            <person name="Young S."/>
            <person name="Zeng Q."/>
            <person name="Gargeya S."/>
            <person name="Fitzgerald M."/>
            <person name="Haas B."/>
            <person name="Abouelleil A."/>
            <person name="Allen A.W."/>
            <person name="Alvarado L."/>
            <person name="Arachchi H.M."/>
            <person name="Berlin A.M."/>
            <person name="Chapman S.B."/>
            <person name="Gainer-Dewar J."/>
            <person name="Goldberg J."/>
            <person name="Griggs A."/>
            <person name="Gujja S."/>
            <person name="Hansen M."/>
            <person name="Howarth C."/>
            <person name="Imamovic A."/>
            <person name="Ireland A."/>
            <person name="Larimer J."/>
            <person name="McCowan C."/>
            <person name="Murphy C."/>
            <person name="Pearson M."/>
            <person name="Poon T.W."/>
            <person name="Priest M."/>
            <person name="Roberts A."/>
            <person name="Saif S."/>
            <person name="Shea T."/>
            <person name="Sisk P."/>
            <person name="Sykes S."/>
            <person name="Wortman J."/>
            <person name="Nusbaum C."/>
            <person name="Birren B."/>
        </authorList>
    </citation>
    <scope>NUCLEOTIDE SEQUENCE [LARGE SCALE GENOMIC DNA]</scope>
    <source>
        <strain evidence="4 5">MS-1</strain>
    </source>
</reference>
<evidence type="ECO:0000259" key="3">
    <source>
        <dbReference type="SMART" id="SM00479"/>
    </source>
</evidence>
<dbReference type="PANTHER" id="PTHR30231">
    <property type="entry name" value="DNA POLYMERASE III SUBUNIT EPSILON"/>
    <property type="match status" value="1"/>
</dbReference>
<dbReference type="HOGENOM" id="CLU_047806_14_1_10"/>